<dbReference type="EMBL" id="MAXA01000213">
    <property type="protein sequence ID" value="OHV28380.1"/>
    <property type="molecule type" value="Genomic_DNA"/>
</dbReference>
<dbReference type="Proteomes" id="UP000179769">
    <property type="component" value="Unassembled WGS sequence"/>
</dbReference>
<dbReference type="OrthoDB" id="3216698at2"/>
<accession>A0A1S1Q345</accession>
<feature type="region of interest" description="Disordered" evidence="1">
    <location>
        <begin position="1"/>
        <end position="78"/>
    </location>
</feature>
<protein>
    <submittedName>
        <fullName evidence="2">Uncharacterized protein</fullName>
    </submittedName>
</protein>
<organism evidence="2 3">
    <name type="scientific">Parafrankia soli</name>
    <dbReference type="NCBI Taxonomy" id="2599596"/>
    <lineage>
        <taxon>Bacteria</taxon>
        <taxon>Bacillati</taxon>
        <taxon>Actinomycetota</taxon>
        <taxon>Actinomycetes</taxon>
        <taxon>Frankiales</taxon>
        <taxon>Frankiaceae</taxon>
        <taxon>Parafrankia</taxon>
    </lineage>
</organism>
<name>A0A1S1Q345_9ACTN</name>
<reference evidence="3" key="1">
    <citation type="submission" date="2016-07" db="EMBL/GenBank/DDBJ databases">
        <title>Frankia sp. NRRL B-16219 Genome sequencing.</title>
        <authorList>
            <person name="Ghodhbane-Gtari F."/>
            <person name="Swanson E."/>
            <person name="Gueddou A."/>
            <person name="Louati M."/>
            <person name="Nouioui I."/>
            <person name="Hezbri K."/>
            <person name="Abebe-Akele F."/>
            <person name="Simpson S."/>
            <person name="Morris K."/>
            <person name="Thomas K."/>
            <person name="Gtari M."/>
            <person name="Tisa L.S."/>
        </authorList>
    </citation>
    <scope>NUCLEOTIDE SEQUENCE [LARGE SCALE GENOMIC DNA]</scope>
    <source>
        <strain evidence="3">NRRL B-16219</strain>
    </source>
</reference>
<evidence type="ECO:0000256" key="1">
    <source>
        <dbReference type="SAM" id="MobiDB-lite"/>
    </source>
</evidence>
<feature type="compositionally biased region" description="Basic and acidic residues" evidence="1">
    <location>
        <begin position="1"/>
        <end position="17"/>
    </location>
</feature>
<sequence>MDRTNMADRGNRTDRRAGGGGRRRGARAGHEGRTSGGPRPLPAGAGTGAETADATTASQSPEPAAPAGGAGAGGPGSLTVDITSPVDVAGHVSTAVSCQSTARRYVESSTATVEGRTVSQGVRVAGYDGPGSYPAVITVSVVAPDSGRYAIDAVPATVEITSAGGSVSFSASTSGGRTLAGSIVWACSA</sequence>
<comment type="caution">
    <text evidence="2">The sequence shown here is derived from an EMBL/GenBank/DDBJ whole genome shotgun (WGS) entry which is preliminary data.</text>
</comment>
<evidence type="ECO:0000313" key="2">
    <source>
        <dbReference type="EMBL" id="OHV28380.1"/>
    </source>
</evidence>
<feature type="compositionally biased region" description="Low complexity" evidence="1">
    <location>
        <begin position="48"/>
        <end position="57"/>
    </location>
</feature>
<keyword evidence="3" id="KW-1185">Reference proteome</keyword>
<evidence type="ECO:0000313" key="3">
    <source>
        <dbReference type="Proteomes" id="UP000179769"/>
    </source>
</evidence>
<proteinExistence type="predicted"/>
<gene>
    <name evidence="2" type="ORF">BBK14_03220</name>
</gene>
<dbReference type="AlphaFoldDB" id="A0A1S1Q345"/>